<evidence type="ECO:0000256" key="2">
    <source>
        <dbReference type="ARBA" id="ARBA00022670"/>
    </source>
</evidence>
<dbReference type="GO" id="GO:0006508">
    <property type="term" value="P:proteolysis"/>
    <property type="evidence" value="ECO:0007669"/>
    <property type="project" value="UniProtKB-KW"/>
</dbReference>
<comment type="caution">
    <text evidence="9">The sequence shown here is derived from an EMBL/GenBank/DDBJ whole genome shotgun (WGS) entry which is preliminary data.</text>
</comment>
<dbReference type="Pfam" id="PF01067">
    <property type="entry name" value="Calpain_III"/>
    <property type="match status" value="1"/>
</dbReference>
<keyword evidence="10" id="KW-1185">Reference proteome</keyword>
<evidence type="ECO:0000259" key="8">
    <source>
        <dbReference type="PROSITE" id="PS50203"/>
    </source>
</evidence>
<dbReference type="SUPFAM" id="SSF49758">
    <property type="entry name" value="Calpain large subunit, middle domain (domain III)"/>
    <property type="match status" value="1"/>
</dbReference>
<dbReference type="PRINTS" id="PR00704">
    <property type="entry name" value="CALPAIN"/>
</dbReference>
<dbReference type="SUPFAM" id="SSF54001">
    <property type="entry name" value="Cysteine proteinases"/>
    <property type="match status" value="1"/>
</dbReference>
<dbReference type="FunFam" id="3.90.70.10:FF:000054">
    <property type="entry name" value="Calpain 14"/>
    <property type="match status" value="1"/>
</dbReference>
<dbReference type="Pfam" id="PF00648">
    <property type="entry name" value="Peptidase_C2"/>
    <property type="match status" value="1"/>
</dbReference>
<dbReference type="Gene3D" id="2.60.120.380">
    <property type="match status" value="1"/>
</dbReference>
<comment type="similarity">
    <text evidence="1">Belongs to the peptidase C2 family.</text>
</comment>
<evidence type="ECO:0000256" key="3">
    <source>
        <dbReference type="ARBA" id="ARBA00022801"/>
    </source>
</evidence>
<feature type="active site" evidence="5 6">
    <location>
        <position position="280"/>
    </location>
</feature>
<feature type="region of interest" description="Disordered" evidence="7">
    <location>
        <begin position="1"/>
        <end position="20"/>
    </location>
</feature>
<evidence type="ECO:0000256" key="1">
    <source>
        <dbReference type="ARBA" id="ARBA00007623"/>
    </source>
</evidence>
<evidence type="ECO:0000256" key="5">
    <source>
        <dbReference type="PIRSR" id="PIRSR622684-1"/>
    </source>
</evidence>
<organism evidence="9 10">
    <name type="scientific">Sinanodonta woodiana</name>
    <name type="common">Chinese pond mussel</name>
    <name type="synonym">Anodonta woodiana</name>
    <dbReference type="NCBI Taxonomy" id="1069815"/>
    <lineage>
        <taxon>Eukaryota</taxon>
        <taxon>Metazoa</taxon>
        <taxon>Spiralia</taxon>
        <taxon>Lophotrochozoa</taxon>
        <taxon>Mollusca</taxon>
        <taxon>Bivalvia</taxon>
        <taxon>Autobranchia</taxon>
        <taxon>Heteroconchia</taxon>
        <taxon>Palaeoheterodonta</taxon>
        <taxon>Unionida</taxon>
        <taxon>Unionoidea</taxon>
        <taxon>Unionidae</taxon>
        <taxon>Unioninae</taxon>
        <taxon>Sinanodonta</taxon>
    </lineage>
</organism>
<feature type="compositionally biased region" description="Polar residues" evidence="7">
    <location>
        <begin position="1"/>
        <end position="15"/>
    </location>
</feature>
<dbReference type="PANTHER" id="PTHR10183:SF379">
    <property type="entry name" value="CALPAIN-5"/>
    <property type="match status" value="1"/>
</dbReference>
<feature type="domain" description="Calpain catalytic" evidence="8">
    <location>
        <begin position="69"/>
        <end position="363"/>
    </location>
</feature>
<keyword evidence="4 6" id="KW-0788">Thiol protease</keyword>
<dbReference type="SMART" id="SM00230">
    <property type="entry name" value="CysPc"/>
    <property type="match status" value="1"/>
</dbReference>
<protein>
    <recommendedName>
        <fullName evidence="8">Calpain catalytic domain-containing protein</fullName>
    </recommendedName>
</protein>
<accession>A0ABD3VZD2</accession>
<dbReference type="InterPro" id="IPR022683">
    <property type="entry name" value="Calpain_III"/>
</dbReference>
<keyword evidence="2 6" id="KW-0645">Protease</keyword>
<sequence>MGCTVSISNPENTTGDIGRRPVNSRKIGLAIERTEERLVTARNWTNVVAGLGVGGGSKPKGPSINGDELFVDEEFPPNESSIFRYKPTTKKIVWKRPRTISINPVLVSDGTSRHDMKQGDLNDCWFLSTLSAVAEKPQLISKIIPDDNKFGMEDYQGQFHCRFWQFGEWVDVYIDDLLPTVGGEILFAKSSNSDEFWVSLVEKAYAKLNGSYESLEYGFEADAFTDMTGGLAEWYNPADLREQDFYLIRAAFKSGAVIGCLSVDKEGSDEKDRNGMVPNHSYVITGVEEIQYLESTEKLIRVRNPWGDTEWKGPWCDGSEEWKHVSDDVKRNLELTPQDDGEFWMCFRHFCLEYCNMIICNLSPDFDHDGISDKADYQLALRGRWKAGYNAGGWLECSTFHSNPQYLIILHPDINVQRRFSGRLPLVVSLLQVYRRQQKLEGIGIFAIGFELFQLISRPSGKITKSFFDQTDPLMPENEETYAEYRETSGRFFLDPGEYLLLPTTQKSNQERPYLLRLFSVSKMECREHDNCIDNWDESV</sequence>
<dbReference type="InterPro" id="IPR036213">
    <property type="entry name" value="Calpain_III_sf"/>
</dbReference>
<dbReference type="Proteomes" id="UP001634394">
    <property type="component" value="Unassembled WGS sequence"/>
</dbReference>
<evidence type="ECO:0000256" key="4">
    <source>
        <dbReference type="ARBA" id="ARBA00022807"/>
    </source>
</evidence>
<dbReference type="EMBL" id="JBJQND010000009">
    <property type="protein sequence ID" value="KAL3866972.1"/>
    <property type="molecule type" value="Genomic_DNA"/>
</dbReference>
<dbReference type="PROSITE" id="PS50203">
    <property type="entry name" value="CALPAIN_CAT"/>
    <property type="match status" value="1"/>
</dbReference>
<dbReference type="InterPro" id="IPR038765">
    <property type="entry name" value="Papain-like_cys_pep_sf"/>
</dbReference>
<dbReference type="AlphaFoldDB" id="A0ABD3VZD2"/>
<dbReference type="Gene3D" id="3.90.70.10">
    <property type="entry name" value="Cysteine proteinases"/>
    <property type="match status" value="1"/>
</dbReference>
<evidence type="ECO:0000313" key="9">
    <source>
        <dbReference type="EMBL" id="KAL3866972.1"/>
    </source>
</evidence>
<gene>
    <name evidence="9" type="ORF">ACJMK2_044215</name>
</gene>
<dbReference type="InterPro" id="IPR001300">
    <property type="entry name" value="Peptidase_C2_calpain_cat"/>
</dbReference>
<dbReference type="SMART" id="SM00720">
    <property type="entry name" value="calpain_III"/>
    <property type="match status" value="1"/>
</dbReference>
<feature type="active site" evidence="5 6">
    <location>
        <position position="124"/>
    </location>
</feature>
<evidence type="ECO:0000313" key="10">
    <source>
        <dbReference type="Proteomes" id="UP001634394"/>
    </source>
</evidence>
<dbReference type="InterPro" id="IPR022684">
    <property type="entry name" value="Calpain_cysteine_protease"/>
</dbReference>
<name>A0ABD3VZD2_SINWO</name>
<dbReference type="CDD" id="cd00044">
    <property type="entry name" value="CysPc"/>
    <property type="match status" value="1"/>
</dbReference>
<reference evidence="9 10" key="1">
    <citation type="submission" date="2024-11" db="EMBL/GenBank/DDBJ databases">
        <title>Chromosome-level genome assembly of the freshwater bivalve Anodonta woodiana.</title>
        <authorList>
            <person name="Chen X."/>
        </authorList>
    </citation>
    <scope>NUCLEOTIDE SEQUENCE [LARGE SCALE GENOMIC DNA]</scope>
    <source>
        <strain evidence="9">MN2024</strain>
        <tissue evidence="9">Gills</tissue>
    </source>
</reference>
<feature type="active site" evidence="5 6">
    <location>
        <position position="304"/>
    </location>
</feature>
<dbReference type="PANTHER" id="PTHR10183">
    <property type="entry name" value="CALPAIN"/>
    <property type="match status" value="1"/>
</dbReference>
<keyword evidence="3 6" id="KW-0378">Hydrolase</keyword>
<evidence type="ECO:0000256" key="7">
    <source>
        <dbReference type="SAM" id="MobiDB-lite"/>
    </source>
</evidence>
<proteinExistence type="inferred from homology"/>
<dbReference type="InterPro" id="IPR022682">
    <property type="entry name" value="Calpain_domain_III"/>
</dbReference>
<dbReference type="GO" id="GO:0008234">
    <property type="term" value="F:cysteine-type peptidase activity"/>
    <property type="evidence" value="ECO:0007669"/>
    <property type="project" value="UniProtKB-UniRule"/>
</dbReference>
<evidence type="ECO:0000256" key="6">
    <source>
        <dbReference type="PROSITE-ProRule" id="PRU00239"/>
    </source>
</evidence>